<keyword evidence="1" id="KW-0812">Transmembrane</keyword>
<organism evidence="3 4">
    <name type="scientific">Desulforhopalus singaporensis</name>
    <dbReference type="NCBI Taxonomy" id="91360"/>
    <lineage>
        <taxon>Bacteria</taxon>
        <taxon>Pseudomonadati</taxon>
        <taxon>Thermodesulfobacteriota</taxon>
        <taxon>Desulfobulbia</taxon>
        <taxon>Desulfobulbales</taxon>
        <taxon>Desulfocapsaceae</taxon>
        <taxon>Desulforhopalus</taxon>
    </lineage>
</organism>
<evidence type="ECO:0000313" key="3">
    <source>
        <dbReference type="EMBL" id="SDP44066.1"/>
    </source>
</evidence>
<dbReference type="GO" id="GO:0016020">
    <property type="term" value="C:membrane"/>
    <property type="evidence" value="ECO:0007669"/>
    <property type="project" value="InterPro"/>
</dbReference>
<dbReference type="Gene3D" id="1.10.3730.20">
    <property type="match status" value="1"/>
</dbReference>
<feature type="transmembrane region" description="Helical" evidence="1">
    <location>
        <begin position="186"/>
        <end position="208"/>
    </location>
</feature>
<feature type="transmembrane region" description="Helical" evidence="1">
    <location>
        <begin position="79"/>
        <end position="98"/>
    </location>
</feature>
<evidence type="ECO:0000313" key="4">
    <source>
        <dbReference type="Proteomes" id="UP000199073"/>
    </source>
</evidence>
<proteinExistence type="predicted"/>
<dbReference type="Proteomes" id="UP000199073">
    <property type="component" value="Unassembled WGS sequence"/>
</dbReference>
<feature type="transmembrane region" description="Helical" evidence="1">
    <location>
        <begin position="153"/>
        <end position="174"/>
    </location>
</feature>
<keyword evidence="1" id="KW-1133">Transmembrane helix</keyword>
<evidence type="ECO:0000259" key="2">
    <source>
        <dbReference type="Pfam" id="PF00892"/>
    </source>
</evidence>
<dbReference type="InterPro" id="IPR037185">
    <property type="entry name" value="EmrE-like"/>
</dbReference>
<feature type="transmembrane region" description="Helical" evidence="1">
    <location>
        <begin position="129"/>
        <end position="147"/>
    </location>
</feature>
<feature type="domain" description="EamA" evidence="2">
    <location>
        <begin position="11"/>
        <end position="145"/>
    </location>
</feature>
<feature type="transmembrane region" description="Helical" evidence="1">
    <location>
        <begin position="40"/>
        <end position="59"/>
    </location>
</feature>
<dbReference type="SUPFAM" id="SSF103481">
    <property type="entry name" value="Multidrug resistance efflux transporter EmrE"/>
    <property type="match status" value="2"/>
</dbReference>
<keyword evidence="4" id="KW-1185">Reference proteome</keyword>
<feature type="transmembrane region" description="Helical" evidence="1">
    <location>
        <begin position="12"/>
        <end position="34"/>
    </location>
</feature>
<reference evidence="3 4" key="1">
    <citation type="submission" date="2016-10" db="EMBL/GenBank/DDBJ databases">
        <authorList>
            <person name="de Groot N.N."/>
        </authorList>
    </citation>
    <scope>NUCLEOTIDE SEQUENCE [LARGE SCALE GENOMIC DNA]</scope>
    <source>
        <strain evidence="3 4">DSM 12130</strain>
    </source>
</reference>
<feature type="transmembrane region" description="Helical" evidence="1">
    <location>
        <begin position="244"/>
        <end position="269"/>
    </location>
</feature>
<dbReference type="OrthoDB" id="9808556at2"/>
<accession>A0A1H0SS68</accession>
<evidence type="ECO:0000256" key="1">
    <source>
        <dbReference type="SAM" id="Phobius"/>
    </source>
</evidence>
<feature type="domain" description="EamA" evidence="2">
    <location>
        <begin position="156"/>
        <end position="291"/>
    </location>
</feature>
<feature type="transmembrane region" description="Helical" evidence="1">
    <location>
        <begin position="104"/>
        <end position="122"/>
    </location>
</feature>
<feature type="transmembrane region" description="Helical" evidence="1">
    <location>
        <begin position="214"/>
        <end position="237"/>
    </location>
</feature>
<keyword evidence="1" id="KW-0472">Membrane</keyword>
<dbReference type="InterPro" id="IPR000620">
    <property type="entry name" value="EamA_dom"/>
</dbReference>
<dbReference type="PROSITE" id="PS51257">
    <property type="entry name" value="PROKAR_LIPOPROTEIN"/>
    <property type="match status" value="1"/>
</dbReference>
<dbReference type="EMBL" id="FNJI01000020">
    <property type="protein sequence ID" value="SDP44066.1"/>
    <property type="molecule type" value="Genomic_DNA"/>
</dbReference>
<feature type="transmembrane region" description="Helical" evidence="1">
    <location>
        <begin position="275"/>
        <end position="292"/>
    </location>
</feature>
<dbReference type="AlphaFoldDB" id="A0A1H0SS68"/>
<name>A0A1H0SS68_9BACT</name>
<dbReference type="PANTHER" id="PTHR22911:SF137">
    <property type="entry name" value="SOLUTE CARRIER FAMILY 35 MEMBER G2-RELATED"/>
    <property type="match status" value="1"/>
</dbReference>
<gene>
    <name evidence="3" type="ORF">SAMN05660330_02777</name>
</gene>
<protein>
    <submittedName>
        <fullName evidence="3">EamA domain-containing membrane protein RarD</fullName>
    </submittedName>
</protein>
<dbReference type="PANTHER" id="PTHR22911">
    <property type="entry name" value="ACYL-MALONYL CONDENSING ENZYME-RELATED"/>
    <property type="match status" value="1"/>
</dbReference>
<dbReference type="RefSeq" id="WP_092223832.1">
    <property type="nucleotide sequence ID" value="NZ_FNJI01000020.1"/>
</dbReference>
<dbReference type="Pfam" id="PF00892">
    <property type="entry name" value="EamA"/>
    <property type="match status" value="2"/>
</dbReference>
<sequence>MRSDTPRNRVRGIVLTVVAASCFGLIPFFAKLAYSGGFNPFSFSLFRALGTAVTLLVILKVKKISLKVEKSHIPELFKASFFGYFLMMVSLFASYRYIDTGLATTLHFIYPAATIVGAVLFYKDRATLLQIAAVTLVLPGIYLIAGTNCSGQAALYGIILALVSGLFYAYYILVVAHGTINNINSLLIIFYICLFNSITLLITTVITGNLSLDVSFAGLVSSTMMVLVSSVFGMVAFQEGLKAISAAAAAVLSTFEVITSLAIGVIVLGESLGNLQLIGCLLVVVSVIFVALPEKESHTQLDAIKDN</sequence>